<dbReference type="SMART" id="SM00220">
    <property type="entry name" value="S_TKc"/>
    <property type="match status" value="1"/>
</dbReference>
<keyword evidence="3 4" id="KW-0067">ATP-binding</keyword>
<dbReference type="EMBL" id="OZ022407">
    <property type="protein sequence ID" value="CAK9438629.1"/>
    <property type="molecule type" value="Genomic_DNA"/>
</dbReference>
<dbReference type="InterPro" id="IPR000719">
    <property type="entry name" value="Prot_kinase_dom"/>
</dbReference>
<dbReference type="InterPro" id="IPR050629">
    <property type="entry name" value="STE20/SPS1-PAK"/>
</dbReference>
<dbReference type="RefSeq" id="XP_066829791.1">
    <property type="nucleotide sequence ID" value="XM_066972898.1"/>
</dbReference>
<reference evidence="7 8" key="1">
    <citation type="submission" date="2024-03" db="EMBL/GenBank/DDBJ databases">
        <authorList>
            <person name="Brejova B."/>
        </authorList>
    </citation>
    <scope>NUCLEOTIDE SEQUENCE [LARGE SCALE GENOMIC DNA]</scope>
    <source>
        <strain evidence="7 8">CBS 14171</strain>
    </source>
</reference>
<feature type="compositionally biased region" description="Polar residues" evidence="5">
    <location>
        <begin position="16"/>
        <end position="25"/>
    </location>
</feature>
<evidence type="ECO:0000313" key="7">
    <source>
        <dbReference type="EMBL" id="CAK9438629.1"/>
    </source>
</evidence>
<feature type="region of interest" description="Disordered" evidence="5">
    <location>
        <begin position="1"/>
        <end position="27"/>
    </location>
</feature>
<evidence type="ECO:0000256" key="4">
    <source>
        <dbReference type="PROSITE-ProRule" id="PRU10141"/>
    </source>
</evidence>
<accession>A0ABP0ZL69</accession>
<dbReference type="SUPFAM" id="SSF56112">
    <property type="entry name" value="Protein kinase-like (PK-like)"/>
    <property type="match status" value="1"/>
</dbReference>
<dbReference type="InterPro" id="IPR011009">
    <property type="entry name" value="Kinase-like_dom_sf"/>
</dbReference>
<dbReference type="EC" id="2.7.11.1" evidence="1"/>
<feature type="binding site" evidence="4">
    <location>
        <position position="63"/>
    </location>
    <ligand>
        <name>ATP</name>
        <dbReference type="ChEBI" id="CHEBI:30616"/>
    </ligand>
</feature>
<dbReference type="PROSITE" id="PS00107">
    <property type="entry name" value="PROTEIN_KINASE_ATP"/>
    <property type="match status" value="1"/>
</dbReference>
<protein>
    <recommendedName>
        <fullName evidence="1">non-specific serine/threonine protein kinase</fullName>
        <ecNumber evidence="1">2.7.11.1</ecNumber>
    </recommendedName>
</protein>
<dbReference type="InterPro" id="IPR017441">
    <property type="entry name" value="Protein_kinase_ATP_BS"/>
</dbReference>
<evidence type="ECO:0000256" key="2">
    <source>
        <dbReference type="ARBA" id="ARBA00022741"/>
    </source>
</evidence>
<name>A0ABP0ZL69_9ASCO</name>
<keyword evidence="2 4" id="KW-0547">Nucleotide-binding</keyword>
<dbReference type="PANTHER" id="PTHR48012">
    <property type="entry name" value="STERILE20-LIKE KINASE, ISOFORM B-RELATED"/>
    <property type="match status" value="1"/>
</dbReference>
<dbReference type="GeneID" id="92208049"/>
<sequence length="481" mass="54612">MAKEDRRPSKCMNPMDSKTQDQIPSPQSPFKYGNLKCIGRGNFGDVYKATDLTSKNKASVAIKVTNLDDSTDDIQQIVNEIQFLSKLKHPNIIQYIESFAQHYNMFIVMDFCDGGSCSDLLKYHKKLREPVVSYIIKSVLQGLNYLHGQQTVHRDIKAANILLTDTALVKLADFGVSTELTLTKKKKHTFVGTPFWMAPEVITRGAPYGRVKKNDGYDYKADIWSTGITTIELVNGAPPLAEHEPLKILFEIPKKKPPILKGSQYGENIKDFVKYCLIMEPEKRPSCATLLRHYFITKQSNASVQQELIELIASKNAYFSTKVYSKPRHRLDCNRIDSAAADEGSEYASSAYPLEWEFTPTTKKGDYQSPISEQVELRTDKENVEPRTESHNASDLKMQAPMEQHKLAKPQPELVDVQSAVRNDNKSTLLFHCLEKVLQRGRDEETRKGVEHLIDVIYICEQNHPGLCNALVQELERALRK</sequence>
<feature type="domain" description="Protein kinase" evidence="6">
    <location>
        <begin position="32"/>
        <end position="296"/>
    </location>
</feature>
<evidence type="ECO:0000313" key="8">
    <source>
        <dbReference type="Proteomes" id="UP001497383"/>
    </source>
</evidence>
<dbReference type="Proteomes" id="UP001497383">
    <property type="component" value="Chromosome 3"/>
</dbReference>
<evidence type="ECO:0000259" key="6">
    <source>
        <dbReference type="PROSITE" id="PS50011"/>
    </source>
</evidence>
<evidence type="ECO:0000256" key="1">
    <source>
        <dbReference type="ARBA" id="ARBA00012513"/>
    </source>
</evidence>
<evidence type="ECO:0000256" key="5">
    <source>
        <dbReference type="SAM" id="MobiDB-lite"/>
    </source>
</evidence>
<proteinExistence type="predicted"/>
<dbReference type="Pfam" id="PF00069">
    <property type="entry name" value="Pkinase"/>
    <property type="match status" value="1"/>
</dbReference>
<dbReference type="Gene3D" id="1.10.510.10">
    <property type="entry name" value="Transferase(Phosphotransferase) domain 1"/>
    <property type="match status" value="1"/>
</dbReference>
<organism evidence="7 8">
    <name type="scientific">Lodderomyces beijingensis</name>
    <dbReference type="NCBI Taxonomy" id="1775926"/>
    <lineage>
        <taxon>Eukaryota</taxon>
        <taxon>Fungi</taxon>
        <taxon>Dikarya</taxon>
        <taxon>Ascomycota</taxon>
        <taxon>Saccharomycotina</taxon>
        <taxon>Pichiomycetes</taxon>
        <taxon>Debaryomycetaceae</taxon>
        <taxon>Candida/Lodderomyces clade</taxon>
        <taxon>Lodderomyces</taxon>
    </lineage>
</organism>
<gene>
    <name evidence="7" type="ORF">LODBEIA_P28530</name>
</gene>
<keyword evidence="8" id="KW-1185">Reference proteome</keyword>
<evidence type="ECO:0000256" key="3">
    <source>
        <dbReference type="ARBA" id="ARBA00022840"/>
    </source>
</evidence>
<dbReference type="PROSITE" id="PS50011">
    <property type="entry name" value="PROTEIN_KINASE_DOM"/>
    <property type="match status" value="1"/>
</dbReference>
<dbReference type="PANTHER" id="PTHR48012:SF27">
    <property type="entry name" value="SERINE_THREONINE-PROTEIN KINASE SID1"/>
    <property type="match status" value="1"/>
</dbReference>